<keyword evidence="4" id="KW-0378">Hydrolase</keyword>
<organism evidence="7 8">
    <name type="scientific">Lentinula aff. detonsa</name>
    <dbReference type="NCBI Taxonomy" id="2804958"/>
    <lineage>
        <taxon>Eukaryota</taxon>
        <taxon>Fungi</taxon>
        <taxon>Dikarya</taxon>
        <taxon>Basidiomycota</taxon>
        <taxon>Agaricomycotina</taxon>
        <taxon>Agaricomycetes</taxon>
        <taxon>Agaricomycetidae</taxon>
        <taxon>Agaricales</taxon>
        <taxon>Marasmiineae</taxon>
        <taxon>Omphalotaceae</taxon>
        <taxon>Lentinula</taxon>
    </lineage>
</organism>
<dbReference type="Proteomes" id="UP001163798">
    <property type="component" value="Unassembled WGS sequence"/>
</dbReference>
<dbReference type="PANTHER" id="PTHR45962:SF1">
    <property type="entry name" value="N-FATTY-ACYL-AMINO ACID SYNTHASE_HYDROLASE PM20D1"/>
    <property type="match status" value="1"/>
</dbReference>
<dbReference type="EMBL" id="MU793869">
    <property type="protein sequence ID" value="KAJ3780179.1"/>
    <property type="molecule type" value="Genomic_DNA"/>
</dbReference>
<dbReference type="GO" id="GO:0046872">
    <property type="term" value="F:metal ion binding"/>
    <property type="evidence" value="ECO:0007669"/>
    <property type="project" value="UniProtKB-KW"/>
</dbReference>
<dbReference type="SUPFAM" id="SSF53187">
    <property type="entry name" value="Zn-dependent exopeptidases"/>
    <property type="match status" value="1"/>
</dbReference>
<keyword evidence="6" id="KW-1133">Transmembrane helix</keyword>
<name>A0AA38KKF4_9AGAR</name>
<keyword evidence="5" id="KW-0862">Zinc</keyword>
<keyword evidence="6" id="KW-0812">Transmembrane</keyword>
<feature type="transmembrane region" description="Helical" evidence="6">
    <location>
        <begin position="6"/>
        <end position="28"/>
    </location>
</feature>
<keyword evidence="2" id="KW-0645">Protease</keyword>
<comment type="similarity">
    <text evidence="1">Belongs to the peptidase M20A family.</text>
</comment>
<evidence type="ECO:0000313" key="7">
    <source>
        <dbReference type="EMBL" id="KAJ3780179.1"/>
    </source>
</evidence>
<evidence type="ECO:0000256" key="3">
    <source>
        <dbReference type="ARBA" id="ARBA00022723"/>
    </source>
</evidence>
<evidence type="ECO:0000256" key="2">
    <source>
        <dbReference type="ARBA" id="ARBA00022670"/>
    </source>
</evidence>
<keyword evidence="6" id="KW-0472">Membrane</keyword>
<gene>
    <name evidence="7" type="ORF">GGU10DRAFT_337381</name>
</gene>
<evidence type="ECO:0000256" key="4">
    <source>
        <dbReference type="ARBA" id="ARBA00022801"/>
    </source>
</evidence>
<dbReference type="GO" id="GO:0004180">
    <property type="term" value="F:carboxypeptidase activity"/>
    <property type="evidence" value="ECO:0007669"/>
    <property type="project" value="TreeGrafter"/>
</dbReference>
<dbReference type="GO" id="GO:0051603">
    <property type="term" value="P:proteolysis involved in protein catabolic process"/>
    <property type="evidence" value="ECO:0007669"/>
    <property type="project" value="TreeGrafter"/>
</dbReference>
<protein>
    <submittedName>
        <fullName evidence="7">Uncharacterized protein</fullName>
    </submittedName>
</protein>
<proteinExistence type="inferred from homology"/>
<feature type="non-terminal residue" evidence="7">
    <location>
        <position position="1"/>
    </location>
</feature>
<keyword evidence="8" id="KW-1185">Reference proteome</keyword>
<evidence type="ECO:0000313" key="8">
    <source>
        <dbReference type="Proteomes" id="UP001163798"/>
    </source>
</evidence>
<reference evidence="7" key="1">
    <citation type="submission" date="2022-08" db="EMBL/GenBank/DDBJ databases">
        <authorList>
            <consortium name="DOE Joint Genome Institute"/>
            <person name="Min B."/>
            <person name="Riley R."/>
            <person name="Sierra-Patev S."/>
            <person name="Naranjo-Ortiz M."/>
            <person name="Looney B."/>
            <person name="Konkel Z."/>
            <person name="Slot J.C."/>
            <person name="Sakamoto Y."/>
            <person name="Steenwyk J.L."/>
            <person name="Rokas A."/>
            <person name="Carro J."/>
            <person name="Camarero S."/>
            <person name="Ferreira P."/>
            <person name="Molpeceres G."/>
            <person name="Ruiz-Duenas F.J."/>
            <person name="Serrano A."/>
            <person name="Henrissat B."/>
            <person name="Drula E."/>
            <person name="Hughes K.W."/>
            <person name="Mata J.L."/>
            <person name="Ishikawa N.K."/>
            <person name="Vargas-Isla R."/>
            <person name="Ushijima S."/>
            <person name="Smith C.A."/>
            <person name="Ahrendt S."/>
            <person name="Andreopoulos W."/>
            <person name="He G."/>
            <person name="Labutti K."/>
            <person name="Lipzen A."/>
            <person name="Ng V."/>
            <person name="Sandor L."/>
            <person name="Barry K."/>
            <person name="Martinez A.T."/>
            <person name="Xiao Y."/>
            <person name="Gibbons J.G."/>
            <person name="Terashima K."/>
            <person name="Hibbett D.S."/>
            <person name="Grigoriev I.V."/>
        </authorList>
    </citation>
    <scope>NUCLEOTIDE SEQUENCE</scope>
    <source>
        <strain evidence="7">TFB10291</strain>
    </source>
</reference>
<sequence length="382" mass="41995">LARHLGLNSIIVFFAVGIDWFLLWELIAPARHLGLNSRGNISPIDPPSRSKQRKRKPNCLALILVTSCSGKPGDIQLAEYIEHELGHFRVQNHYSLRPLGLYAIQICFATEVAFAKGSGRSPLVESDSGTKMKGLFGSSENRAVDQQAKGAGGISRFAPALGVKTPPPLARPPIDDELPVNEQLNRDETGWTSKRTVVLAFGFDEEASGTYRIDYLASTVTGLEKNPFAVELSRQYHSGGGYGVERVIGSTPLGQIELSQAFNHELEPTPWTPTSGKDSGPWDFLSGTIKATYDAHRSFRGTDGEESKNKSVIVASPGMSTGNTMEPHEAYLPVQSQEWCVWREIATGVHTVNENIPLDHYLEMIRFFSTLILNADEAEVFE</sequence>
<evidence type="ECO:0000256" key="5">
    <source>
        <dbReference type="ARBA" id="ARBA00022833"/>
    </source>
</evidence>
<keyword evidence="3" id="KW-0479">Metal-binding</keyword>
<evidence type="ECO:0000256" key="1">
    <source>
        <dbReference type="ARBA" id="ARBA00006247"/>
    </source>
</evidence>
<accession>A0AA38KKF4</accession>
<comment type="caution">
    <text evidence="7">The sequence shown here is derived from an EMBL/GenBank/DDBJ whole genome shotgun (WGS) entry which is preliminary data.</text>
</comment>
<dbReference type="AlphaFoldDB" id="A0AA38KKF4"/>
<dbReference type="GO" id="GO:0000328">
    <property type="term" value="C:fungal-type vacuole lumen"/>
    <property type="evidence" value="ECO:0007669"/>
    <property type="project" value="TreeGrafter"/>
</dbReference>
<dbReference type="PANTHER" id="PTHR45962">
    <property type="entry name" value="N-FATTY-ACYL-AMINO ACID SYNTHASE/HYDROLASE PM20D1"/>
    <property type="match status" value="1"/>
</dbReference>
<evidence type="ECO:0000256" key="6">
    <source>
        <dbReference type="SAM" id="Phobius"/>
    </source>
</evidence>
<dbReference type="InterPro" id="IPR047177">
    <property type="entry name" value="Pept_M20A"/>
</dbReference>